<keyword evidence="1" id="KW-0472">Membrane</keyword>
<feature type="transmembrane region" description="Helical" evidence="1">
    <location>
        <begin position="97"/>
        <end position="120"/>
    </location>
</feature>
<dbReference type="RefSeq" id="WP_042441553.1">
    <property type="nucleotide sequence ID" value="NZ_BBPN01000001.1"/>
</dbReference>
<name>A0A1H7L528_STRJI</name>
<feature type="transmembrane region" description="Helical" evidence="1">
    <location>
        <begin position="219"/>
        <end position="240"/>
    </location>
</feature>
<evidence type="ECO:0000313" key="2">
    <source>
        <dbReference type="EMBL" id="SEK93934.1"/>
    </source>
</evidence>
<dbReference type="STRING" id="235985.SAMN05414137_104339"/>
<accession>A0A1H7L528</accession>
<gene>
    <name evidence="2" type="ORF">SAMN05414137_104339</name>
</gene>
<feature type="transmembrane region" description="Helical" evidence="1">
    <location>
        <begin position="305"/>
        <end position="326"/>
    </location>
</feature>
<evidence type="ECO:0000313" key="3">
    <source>
        <dbReference type="Proteomes" id="UP000183015"/>
    </source>
</evidence>
<dbReference type="Proteomes" id="UP000183015">
    <property type="component" value="Unassembled WGS sequence"/>
</dbReference>
<evidence type="ECO:0000256" key="1">
    <source>
        <dbReference type="SAM" id="Phobius"/>
    </source>
</evidence>
<keyword evidence="1" id="KW-1133">Transmembrane helix</keyword>
<keyword evidence="1" id="KW-0812">Transmembrane</keyword>
<dbReference type="EMBL" id="FOAZ01000004">
    <property type="protein sequence ID" value="SEK93934.1"/>
    <property type="molecule type" value="Genomic_DNA"/>
</dbReference>
<dbReference type="AlphaFoldDB" id="A0A1H7L528"/>
<protein>
    <submittedName>
        <fullName evidence="2">ABC-2 family transporter protein</fullName>
    </submittedName>
</protein>
<sequence length="331" mass="35031">MSAPTWQLVPLKVRRIEEQPARIGVLVVAGLALRRHRRLIVTTGLGLLVLACWTLTAARSVAASQADWFGADCGDARATTACEALGFDLTGAVRSALYAQLALVTVPLLVGALLGAPLLAREYEQGTHRTAWTQAVTRGRWLAGQLLVLGGTSLLTGLVAAALGVRLIQASSPAVFPESSGFGPVLFNSFGPLLAAGTLLAFAVGVLCGALWRRTLPAIGATVAGYGGLALLLTAIRGHLWPARTIFPPHGYDLRPDDWLMSDGVVTVDGHRLSYAQCGPEGDCPAGSRTFEIYHPAAQLWPMQWTVAAIMLALGLAAVLLSYRALERNRL</sequence>
<proteinExistence type="predicted"/>
<keyword evidence="3" id="KW-1185">Reference proteome</keyword>
<dbReference type="OrthoDB" id="3579673at2"/>
<feature type="transmembrane region" description="Helical" evidence="1">
    <location>
        <begin position="185"/>
        <end position="212"/>
    </location>
</feature>
<feature type="transmembrane region" description="Helical" evidence="1">
    <location>
        <begin position="39"/>
        <end position="58"/>
    </location>
</feature>
<reference evidence="3" key="1">
    <citation type="submission" date="2016-10" db="EMBL/GenBank/DDBJ databases">
        <authorList>
            <person name="Varghese N."/>
        </authorList>
    </citation>
    <scope>NUCLEOTIDE SEQUENCE [LARGE SCALE GENOMIC DNA]</scope>
    <source>
        <strain evidence="3">DSM 45096 / BCRC 16803 / CGMCC 4.1857 / CIP 109030 / JCM 12277 / KCTC 19219 / NBRC 100920 / 33214</strain>
    </source>
</reference>
<dbReference type="eggNOG" id="COG1277">
    <property type="taxonomic scope" value="Bacteria"/>
</dbReference>
<feature type="transmembrane region" description="Helical" evidence="1">
    <location>
        <begin position="141"/>
        <end position="165"/>
    </location>
</feature>
<organism evidence="2 3">
    <name type="scientific">Streptacidiphilus jiangxiensis</name>
    <dbReference type="NCBI Taxonomy" id="235985"/>
    <lineage>
        <taxon>Bacteria</taxon>
        <taxon>Bacillati</taxon>
        <taxon>Actinomycetota</taxon>
        <taxon>Actinomycetes</taxon>
        <taxon>Kitasatosporales</taxon>
        <taxon>Streptomycetaceae</taxon>
        <taxon>Streptacidiphilus</taxon>
    </lineage>
</organism>